<comment type="caution">
    <text evidence="2">The sequence shown here is derived from an EMBL/GenBank/DDBJ whole genome shotgun (WGS) entry which is preliminary data.</text>
</comment>
<dbReference type="AlphaFoldDB" id="A0A426X9Z0"/>
<gene>
    <name evidence="2" type="ORF">B296_00049034</name>
</gene>
<sequence>LANKTQSKDSTQSTMVGIQLPSSFRKNPNPFTPLQWATIIAPIQVAPLCTIDGLPYPWGADVLVGTASTAVSLPAAYPFGHYARRCCLYGCFPCKRPARG</sequence>
<accession>A0A426X9Z0</accession>
<dbReference type="Proteomes" id="UP000287651">
    <property type="component" value="Unassembled WGS sequence"/>
</dbReference>
<proteinExistence type="predicted"/>
<dbReference type="EMBL" id="AMZH03023784">
    <property type="protein sequence ID" value="RRT36297.1"/>
    <property type="molecule type" value="Genomic_DNA"/>
</dbReference>
<organism evidence="2 3">
    <name type="scientific">Ensete ventricosum</name>
    <name type="common">Abyssinian banana</name>
    <name type="synonym">Musa ensete</name>
    <dbReference type="NCBI Taxonomy" id="4639"/>
    <lineage>
        <taxon>Eukaryota</taxon>
        <taxon>Viridiplantae</taxon>
        <taxon>Streptophyta</taxon>
        <taxon>Embryophyta</taxon>
        <taxon>Tracheophyta</taxon>
        <taxon>Spermatophyta</taxon>
        <taxon>Magnoliopsida</taxon>
        <taxon>Liliopsida</taxon>
        <taxon>Zingiberales</taxon>
        <taxon>Musaceae</taxon>
        <taxon>Ensete</taxon>
    </lineage>
</organism>
<protein>
    <submittedName>
        <fullName evidence="2">Uncharacterized protein</fullName>
    </submittedName>
</protein>
<feature type="region of interest" description="Disordered" evidence="1">
    <location>
        <begin position="1"/>
        <end position="26"/>
    </location>
</feature>
<reference evidence="2 3" key="1">
    <citation type="journal article" date="2014" name="Agronomy (Basel)">
        <title>A Draft Genome Sequence for Ensete ventricosum, the Drought-Tolerant Tree Against Hunger.</title>
        <authorList>
            <person name="Harrison J."/>
            <person name="Moore K.A."/>
            <person name="Paszkiewicz K."/>
            <person name="Jones T."/>
            <person name="Grant M."/>
            <person name="Ambacheew D."/>
            <person name="Muzemil S."/>
            <person name="Studholme D.J."/>
        </authorList>
    </citation>
    <scope>NUCLEOTIDE SEQUENCE [LARGE SCALE GENOMIC DNA]</scope>
</reference>
<evidence type="ECO:0000256" key="1">
    <source>
        <dbReference type="SAM" id="MobiDB-lite"/>
    </source>
</evidence>
<name>A0A426X9Z0_ENSVE</name>
<evidence type="ECO:0000313" key="3">
    <source>
        <dbReference type="Proteomes" id="UP000287651"/>
    </source>
</evidence>
<evidence type="ECO:0000313" key="2">
    <source>
        <dbReference type="EMBL" id="RRT36297.1"/>
    </source>
</evidence>
<feature type="non-terminal residue" evidence="2">
    <location>
        <position position="1"/>
    </location>
</feature>